<dbReference type="InterPro" id="IPR015424">
    <property type="entry name" value="PyrdxlP-dep_Trfase"/>
</dbReference>
<reference evidence="11 12" key="1">
    <citation type="submission" date="2023-04" db="EMBL/GenBank/DDBJ databases">
        <title>Marinobulbifer ophiurae gen. nov., sp. Nov., isolate from tissue of brittle star Ophioplocus japonicus.</title>
        <authorList>
            <person name="Kawano K."/>
            <person name="Sawayama S."/>
            <person name="Nakagawa S."/>
        </authorList>
    </citation>
    <scope>NUCLEOTIDE SEQUENCE [LARGE SCALE GENOMIC DNA]</scope>
    <source>
        <strain evidence="11 12">NKW57</strain>
    </source>
</reference>
<dbReference type="Pfam" id="PF00155">
    <property type="entry name" value="Aminotran_1_2"/>
    <property type="match status" value="1"/>
</dbReference>
<evidence type="ECO:0000256" key="6">
    <source>
        <dbReference type="ARBA" id="ARBA00022898"/>
    </source>
</evidence>
<feature type="binding site" evidence="8">
    <location>
        <begin position="108"/>
        <end position="109"/>
    </location>
    <ligand>
        <name>pyridoxal 5'-phosphate</name>
        <dbReference type="ChEBI" id="CHEBI:597326"/>
    </ligand>
</feature>
<dbReference type="Proteomes" id="UP001224392">
    <property type="component" value="Unassembled WGS sequence"/>
</dbReference>
<evidence type="ECO:0000313" key="12">
    <source>
        <dbReference type="Proteomes" id="UP001224392"/>
    </source>
</evidence>
<proteinExistence type="inferred from homology"/>
<protein>
    <recommendedName>
        <fullName evidence="8">8-amino-7-oxononanoate synthase</fullName>
        <shortName evidence="8">AONS</shortName>
        <ecNumber evidence="8">2.3.1.47</ecNumber>
    </recommendedName>
    <alternativeName>
        <fullName evidence="8">7-keto-8-amino-pelargonic acid synthase</fullName>
        <shortName evidence="8">7-KAP synthase</shortName>
        <shortName evidence="8">KAPA synthase</shortName>
    </alternativeName>
    <alternativeName>
        <fullName evidence="8">8-amino-7-ketopelargonate synthase</fullName>
    </alternativeName>
</protein>
<feature type="binding site" evidence="8">
    <location>
        <position position="22"/>
    </location>
    <ligand>
        <name>substrate</name>
    </ligand>
</feature>
<feature type="binding site" evidence="8">
    <location>
        <position position="211"/>
    </location>
    <ligand>
        <name>pyridoxal 5'-phosphate</name>
        <dbReference type="ChEBI" id="CHEBI:597326"/>
    </ligand>
</feature>
<dbReference type="InterPro" id="IPR015421">
    <property type="entry name" value="PyrdxlP-dep_Trfase_major"/>
</dbReference>
<dbReference type="InterPro" id="IPR004723">
    <property type="entry name" value="AONS_Archaea/Proteobacteria"/>
</dbReference>
<feature type="binding site" evidence="8">
    <location>
        <position position="243"/>
    </location>
    <ligand>
        <name>pyridoxal 5'-phosphate</name>
        <dbReference type="ChEBI" id="CHEBI:597326"/>
    </ligand>
</feature>
<evidence type="ECO:0000313" key="11">
    <source>
        <dbReference type="EMBL" id="GMG85784.1"/>
    </source>
</evidence>
<keyword evidence="12" id="KW-1185">Reference proteome</keyword>
<feature type="binding site" evidence="8">
    <location>
        <position position="359"/>
    </location>
    <ligand>
        <name>substrate</name>
    </ligand>
</feature>
<keyword evidence="9" id="KW-0175">Coiled coil</keyword>
<evidence type="ECO:0000256" key="5">
    <source>
        <dbReference type="ARBA" id="ARBA00022756"/>
    </source>
</evidence>
<organism evidence="11 12">
    <name type="scientific">Biformimicrobium ophioploci</name>
    <dbReference type="NCBI Taxonomy" id="3036711"/>
    <lineage>
        <taxon>Bacteria</taxon>
        <taxon>Pseudomonadati</taxon>
        <taxon>Pseudomonadota</taxon>
        <taxon>Gammaproteobacteria</taxon>
        <taxon>Cellvibrionales</taxon>
        <taxon>Microbulbiferaceae</taxon>
        <taxon>Biformimicrobium</taxon>
    </lineage>
</organism>
<comment type="subunit">
    <text evidence="3 8">Homodimer.</text>
</comment>
<dbReference type="InterPro" id="IPR004839">
    <property type="entry name" value="Aminotransferase_I/II_large"/>
</dbReference>
<comment type="catalytic activity">
    <reaction evidence="7 8">
        <text>6-carboxyhexanoyl-[ACP] + L-alanine + H(+) = (8S)-8-amino-7-oxononanoate + holo-[ACP] + CO2</text>
        <dbReference type="Rhea" id="RHEA:42288"/>
        <dbReference type="Rhea" id="RHEA-COMP:9685"/>
        <dbReference type="Rhea" id="RHEA-COMP:9955"/>
        <dbReference type="ChEBI" id="CHEBI:15378"/>
        <dbReference type="ChEBI" id="CHEBI:16526"/>
        <dbReference type="ChEBI" id="CHEBI:57972"/>
        <dbReference type="ChEBI" id="CHEBI:64479"/>
        <dbReference type="ChEBI" id="CHEBI:78846"/>
        <dbReference type="ChEBI" id="CHEBI:149468"/>
        <dbReference type="EC" id="2.3.1.47"/>
    </reaction>
</comment>
<dbReference type="PANTHER" id="PTHR13693">
    <property type="entry name" value="CLASS II AMINOTRANSFERASE/8-AMINO-7-OXONONANOATE SYNTHASE"/>
    <property type="match status" value="1"/>
</dbReference>
<comment type="similarity">
    <text evidence="8">Belongs to the class-II pyridoxal-phosphate-dependent aminotransferase family. BioF subfamily.</text>
</comment>
<evidence type="ECO:0000256" key="8">
    <source>
        <dbReference type="HAMAP-Rule" id="MF_01693"/>
    </source>
</evidence>
<feature type="binding site" evidence="8">
    <location>
        <position position="183"/>
    </location>
    <ligand>
        <name>pyridoxal 5'-phosphate</name>
        <dbReference type="ChEBI" id="CHEBI:597326"/>
    </ligand>
</feature>
<dbReference type="SUPFAM" id="SSF53383">
    <property type="entry name" value="PLP-dependent transferases"/>
    <property type="match status" value="1"/>
</dbReference>
<keyword evidence="5 8" id="KW-0093">Biotin biosynthesis</keyword>
<feature type="coiled-coil region" evidence="9">
    <location>
        <begin position="148"/>
        <end position="175"/>
    </location>
</feature>
<gene>
    <name evidence="8 11" type="primary">bioF</name>
    <name evidence="11" type="ORF">MNKW57_01050</name>
</gene>
<dbReference type="PANTHER" id="PTHR13693:SF100">
    <property type="entry name" value="8-AMINO-7-OXONONANOATE SYNTHASE"/>
    <property type="match status" value="1"/>
</dbReference>
<keyword evidence="6 8" id="KW-0663">Pyridoxal phosphate</keyword>
<dbReference type="EC" id="2.3.1.47" evidence="8"/>
<dbReference type="Gene3D" id="3.90.1150.10">
    <property type="entry name" value="Aspartate Aminotransferase, domain 1"/>
    <property type="match status" value="1"/>
</dbReference>
<accession>A0ABQ6LUN7</accession>
<comment type="pathway">
    <text evidence="2 8">Cofactor biosynthesis; biotin biosynthesis.</text>
</comment>
<sequence length="403" mass="42190">MSSLQAFIAARLAEREAANLMRRPPTLAAAPTPYADVEGRRLLAFCSNDYLGLAAHPDVIAAQQAAAALGAGATASHLVNGHLHLHAALEQQLAEVTGREAALLFSTGYMANMGAIEALLGRADIIVSDKLNHASLIDGARLCGAEKLRFAHNDLEALERQLRRARTKSGSAKILVVVDSVFSMDGDLAPLPQIAELCARYDAWLMADDAHAVGVIGSPQRPAGGSAEFFGLSQQQLPIVMGTLGKALGNFGAFVAGSAELIEYLRQFARTHIYTTALPPAVAGGTLAALRLAGSGELQQRLCTLVDHFRSQAAARGIDLLPSQTAIQPVLIGDEKRTLAIGAELQRAGFMVGAIRPPTVPAGTARLRITLSATHTEAQIDALLDALATALSKNKPVAGAEAS</sequence>
<evidence type="ECO:0000256" key="1">
    <source>
        <dbReference type="ARBA" id="ARBA00001933"/>
    </source>
</evidence>
<evidence type="ECO:0000256" key="9">
    <source>
        <dbReference type="SAM" id="Coils"/>
    </source>
</evidence>
<comment type="function">
    <text evidence="8">Catalyzes the decarboxylative condensation of pimeloyl-[acyl-carrier protein] and L-alanine to produce 8-amino-7-oxononanoate (AON), [acyl-carrier protein], and carbon dioxide.</text>
</comment>
<name>A0ABQ6LUN7_9GAMM</name>
<dbReference type="Gene3D" id="3.40.640.10">
    <property type="entry name" value="Type I PLP-dependent aspartate aminotransferase-like (Major domain)"/>
    <property type="match status" value="1"/>
</dbReference>
<evidence type="ECO:0000259" key="10">
    <source>
        <dbReference type="Pfam" id="PF00155"/>
    </source>
</evidence>
<dbReference type="InterPro" id="IPR022834">
    <property type="entry name" value="AONS_Proteobacteria"/>
</dbReference>
<evidence type="ECO:0000256" key="2">
    <source>
        <dbReference type="ARBA" id="ARBA00004746"/>
    </source>
</evidence>
<feature type="modified residue" description="N6-(pyridoxal phosphate)lysine" evidence="8">
    <location>
        <position position="246"/>
    </location>
</feature>
<feature type="binding site" evidence="8">
    <location>
        <position position="133"/>
    </location>
    <ligand>
        <name>substrate</name>
    </ligand>
</feature>
<keyword evidence="4 8" id="KW-0808">Transferase</keyword>
<dbReference type="NCBIfam" id="TIGR00858">
    <property type="entry name" value="bioF"/>
    <property type="match status" value="1"/>
</dbReference>
<comment type="cofactor">
    <cofactor evidence="1 8">
        <name>pyridoxal 5'-phosphate</name>
        <dbReference type="ChEBI" id="CHEBI:597326"/>
    </cofactor>
</comment>
<dbReference type="InterPro" id="IPR015422">
    <property type="entry name" value="PyrdxlP-dep_Trfase_small"/>
</dbReference>
<comment type="caution">
    <text evidence="11">The sequence shown here is derived from an EMBL/GenBank/DDBJ whole genome shotgun (WGS) entry which is preliminary data.</text>
</comment>
<dbReference type="EMBL" id="BSYJ01000001">
    <property type="protein sequence ID" value="GMG85784.1"/>
    <property type="molecule type" value="Genomic_DNA"/>
</dbReference>
<dbReference type="CDD" id="cd06454">
    <property type="entry name" value="KBL_like"/>
    <property type="match status" value="1"/>
</dbReference>
<feature type="domain" description="Aminotransferase class I/classII large" evidence="10">
    <location>
        <begin position="42"/>
        <end position="387"/>
    </location>
</feature>
<dbReference type="InterPro" id="IPR050087">
    <property type="entry name" value="AON_synthase_class-II"/>
</dbReference>
<dbReference type="HAMAP" id="MF_01693">
    <property type="entry name" value="BioF_aminotrans_2"/>
    <property type="match status" value="1"/>
</dbReference>
<evidence type="ECO:0000256" key="4">
    <source>
        <dbReference type="ARBA" id="ARBA00022679"/>
    </source>
</evidence>
<evidence type="ECO:0000256" key="3">
    <source>
        <dbReference type="ARBA" id="ARBA00011738"/>
    </source>
</evidence>
<evidence type="ECO:0000256" key="7">
    <source>
        <dbReference type="ARBA" id="ARBA00047715"/>
    </source>
</evidence>